<dbReference type="STRING" id="1193182.BN11_20009"/>
<feature type="transmembrane region" description="Helical" evidence="1">
    <location>
        <begin position="343"/>
        <end position="361"/>
    </location>
</feature>
<feature type="transmembrane region" description="Helical" evidence="1">
    <location>
        <begin position="47"/>
        <end position="70"/>
    </location>
</feature>
<dbReference type="GO" id="GO:0022857">
    <property type="term" value="F:transmembrane transporter activity"/>
    <property type="evidence" value="ECO:0007669"/>
    <property type="project" value="InterPro"/>
</dbReference>
<dbReference type="AlphaFoldDB" id="W6JVV0"/>
<dbReference type="RefSeq" id="WP_048692971.1">
    <property type="nucleotide sequence ID" value="NZ_HG764815.1"/>
</dbReference>
<evidence type="ECO:0000313" key="2">
    <source>
        <dbReference type="EMBL" id="CCH72806.1"/>
    </source>
</evidence>
<feature type="transmembrane region" description="Helical" evidence="1">
    <location>
        <begin position="245"/>
        <end position="266"/>
    </location>
</feature>
<keyword evidence="3" id="KW-1185">Reference proteome</keyword>
<comment type="caution">
    <text evidence="2">The sequence shown here is derived from an EMBL/GenBank/DDBJ whole genome shotgun (WGS) entry which is preliminary data.</text>
</comment>
<keyword evidence="1" id="KW-0472">Membrane</keyword>
<feature type="transmembrane region" description="Helical" evidence="1">
    <location>
        <begin position="207"/>
        <end position="225"/>
    </location>
</feature>
<keyword evidence="1" id="KW-1133">Transmembrane helix</keyword>
<gene>
    <name evidence="2" type="ORF">BN11_20009</name>
</gene>
<keyword evidence="1" id="KW-0812">Transmembrane</keyword>
<dbReference type="Pfam" id="PF07690">
    <property type="entry name" value="MFS_1"/>
    <property type="match status" value="1"/>
</dbReference>
<dbReference type="InterPro" id="IPR036259">
    <property type="entry name" value="MFS_trans_sf"/>
</dbReference>
<feature type="transmembrane region" description="Helical" evidence="1">
    <location>
        <begin position="137"/>
        <end position="158"/>
    </location>
</feature>
<dbReference type="OrthoDB" id="5317164at2"/>
<protein>
    <submittedName>
        <fullName evidence="2">Cyanate permease</fullName>
    </submittedName>
</protein>
<dbReference type="PANTHER" id="PTHR23523:SF2">
    <property type="entry name" value="2-NITROIMIDAZOLE TRANSPORTER"/>
    <property type="match status" value="1"/>
</dbReference>
<name>W6JVV0_9MICO</name>
<feature type="transmembrane region" description="Helical" evidence="1">
    <location>
        <begin position="303"/>
        <end position="323"/>
    </location>
</feature>
<proteinExistence type="predicted"/>
<feature type="transmembrane region" description="Helical" evidence="1">
    <location>
        <begin position="278"/>
        <end position="297"/>
    </location>
</feature>
<feature type="transmembrane region" description="Helical" evidence="1">
    <location>
        <begin position="170"/>
        <end position="187"/>
    </location>
</feature>
<dbReference type="InterPro" id="IPR011701">
    <property type="entry name" value="MFS"/>
</dbReference>
<evidence type="ECO:0000256" key="1">
    <source>
        <dbReference type="SAM" id="Phobius"/>
    </source>
</evidence>
<organism evidence="2 3">
    <name type="scientific">Nostocoides australiense Ben110</name>
    <dbReference type="NCBI Taxonomy" id="1193182"/>
    <lineage>
        <taxon>Bacteria</taxon>
        <taxon>Bacillati</taxon>
        <taxon>Actinomycetota</taxon>
        <taxon>Actinomycetes</taxon>
        <taxon>Micrococcales</taxon>
        <taxon>Intrasporangiaceae</taxon>
        <taxon>Nostocoides</taxon>
    </lineage>
</organism>
<accession>W6JVV0</accession>
<dbReference type="SUPFAM" id="SSF103473">
    <property type="entry name" value="MFS general substrate transporter"/>
    <property type="match status" value="1"/>
</dbReference>
<sequence length="397" mass="40953">MTERRVPSGLALGLVAIVLVSLNLRPGASSPGPLLEEIRAGLDMSSGLAGVFTGLPGLCFGLVGMVAVTLARKVGTTGGITIGLAAAALGLILRAGTGNEWIFLGLSVIALGGMALGNVLVPAWIKTHERGQVLLQTIYGTGLMVGGALGAAFAAPAADALGGWRPSLRLWGWAILAAIPFWAYLALREHNLPDDHRRPMVAPNLGLLASPTTVALTLMFGIQSMHAYVQFGWLPQIYRDAGLSAGYAGALMSSISGIGLLGALAMPSIIARGHHLRAIFATFGISLIAGYAGLLLAPATLPWMWSTLLALSGFAFPTAIALITARTRTPAVTAQVSGFVQPVGYLLAAIGPVLVGLLHAATGDWRLVLIVLAATGIPLSWASVKLAAPAYVDDEVR</sequence>
<reference evidence="2 3" key="1">
    <citation type="journal article" date="2013" name="ISME J.">
        <title>A metabolic model for members of the genus Tetrasphaera involved in enhanced biological phosphorus removal.</title>
        <authorList>
            <person name="Kristiansen R."/>
            <person name="Nguyen H.T.T."/>
            <person name="Saunders A.M."/>
            <person name="Nielsen J.L."/>
            <person name="Wimmer R."/>
            <person name="Le V.Q."/>
            <person name="McIlroy S.J."/>
            <person name="Petrovski S."/>
            <person name="Seviour R.J."/>
            <person name="Calteau A."/>
            <person name="Nielsen K.L."/>
            <person name="Nielsen P.H."/>
        </authorList>
    </citation>
    <scope>NUCLEOTIDE SEQUENCE [LARGE SCALE GENOMIC DNA]</scope>
    <source>
        <strain evidence="2 3">Ben110</strain>
    </source>
</reference>
<dbReference type="Gene3D" id="1.20.1250.20">
    <property type="entry name" value="MFS general substrate transporter like domains"/>
    <property type="match status" value="1"/>
</dbReference>
<dbReference type="EMBL" id="CAJA01000112">
    <property type="protein sequence ID" value="CCH72806.1"/>
    <property type="molecule type" value="Genomic_DNA"/>
</dbReference>
<dbReference type="InterPro" id="IPR052524">
    <property type="entry name" value="MFS_Cyanate_Porter"/>
</dbReference>
<feature type="transmembrane region" description="Helical" evidence="1">
    <location>
        <begin position="367"/>
        <end position="388"/>
    </location>
</feature>
<feature type="transmembrane region" description="Helical" evidence="1">
    <location>
        <begin position="77"/>
        <end position="95"/>
    </location>
</feature>
<feature type="transmembrane region" description="Helical" evidence="1">
    <location>
        <begin position="101"/>
        <end position="125"/>
    </location>
</feature>
<dbReference type="Proteomes" id="UP000035763">
    <property type="component" value="Unassembled WGS sequence"/>
</dbReference>
<dbReference type="PANTHER" id="PTHR23523">
    <property type="match status" value="1"/>
</dbReference>
<evidence type="ECO:0000313" key="3">
    <source>
        <dbReference type="Proteomes" id="UP000035763"/>
    </source>
</evidence>